<gene>
    <name evidence="2" type="ORF">DCP95_01830</name>
    <name evidence="3" type="ORF">RR49_01991</name>
</gene>
<reference evidence="2 5" key="2">
    <citation type="journal article" date="2018" name="Nat. Biotechnol.">
        <title>A standardized bacterial taxonomy based on genome phylogeny substantially revises the tree of life.</title>
        <authorList>
            <person name="Parks D.H."/>
            <person name="Chuvochina M."/>
            <person name="Waite D.W."/>
            <person name="Rinke C."/>
            <person name="Skarshewski A."/>
            <person name="Chaumeil P.A."/>
            <person name="Hugenholtz P."/>
        </authorList>
    </citation>
    <scope>NUCLEOTIDE SEQUENCE [LARGE SCALE GENOMIC DNA]</scope>
    <source>
        <strain evidence="2">UBA9152</strain>
    </source>
</reference>
<accession>A0A0F0LRT3</accession>
<evidence type="ECO:0000313" key="5">
    <source>
        <dbReference type="Proteomes" id="UP000257479"/>
    </source>
</evidence>
<dbReference type="STRING" id="400772.RR49_01991"/>
<evidence type="ECO:0000313" key="2">
    <source>
        <dbReference type="EMBL" id="HAN23296.1"/>
    </source>
</evidence>
<proteinExistence type="predicted"/>
<feature type="region of interest" description="Disordered" evidence="1">
    <location>
        <begin position="1"/>
        <end position="49"/>
    </location>
</feature>
<dbReference type="AlphaFoldDB" id="A0A0F0LRT3"/>
<keyword evidence="4" id="KW-1185">Reference proteome</keyword>
<dbReference type="Proteomes" id="UP000257479">
    <property type="component" value="Unassembled WGS sequence"/>
</dbReference>
<protein>
    <submittedName>
        <fullName evidence="2">DUF721 domain-containing protein</fullName>
    </submittedName>
</protein>
<dbReference type="Proteomes" id="UP000033451">
    <property type="component" value="Unassembled WGS sequence"/>
</dbReference>
<organism evidence="3 4">
    <name type="scientific">Microbacterium ginsengisoli</name>
    <dbReference type="NCBI Taxonomy" id="400772"/>
    <lineage>
        <taxon>Bacteria</taxon>
        <taxon>Bacillati</taxon>
        <taxon>Actinomycetota</taxon>
        <taxon>Actinomycetes</taxon>
        <taxon>Micrococcales</taxon>
        <taxon>Microbacteriaceae</taxon>
        <taxon>Microbacterium</taxon>
    </lineage>
</organism>
<name>A0A0F0LRT3_9MICO</name>
<evidence type="ECO:0000256" key="1">
    <source>
        <dbReference type="SAM" id="MobiDB-lite"/>
    </source>
</evidence>
<dbReference type="OrthoDB" id="5516926at2"/>
<dbReference type="EMBL" id="DMNG01000025">
    <property type="protein sequence ID" value="HAN23296.1"/>
    <property type="molecule type" value="Genomic_DNA"/>
</dbReference>
<dbReference type="Pfam" id="PF05258">
    <property type="entry name" value="DciA"/>
    <property type="match status" value="1"/>
</dbReference>
<evidence type="ECO:0000313" key="3">
    <source>
        <dbReference type="EMBL" id="KJL35947.1"/>
    </source>
</evidence>
<dbReference type="EMBL" id="JYIY01000076">
    <property type="protein sequence ID" value="KJL35947.1"/>
    <property type="molecule type" value="Genomic_DNA"/>
</dbReference>
<dbReference type="InterPro" id="IPR007922">
    <property type="entry name" value="DciA-like"/>
</dbReference>
<evidence type="ECO:0000313" key="4">
    <source>
        <dbReference type="Proteomes" id="UP000033451"/>
    </source>
</evidence>
<dbReference type="PANTHER" id="PTHR36456">
    <property type="entry name" value="UPF0232 PROTEIN SCO3875"/>
    <property type="match status" value="1"/>
</dbReference>
<comment type="caution">
    <text evidence="3">The sequence shown here is derived from an EMBL/GenBank/DDBJ whole genome shotgun (WGS) entry which is preliminary data.</text>
</comment>
<dbReference type="PATRIC" id="fig|400772.4.peg.2008"/>
<sequence length="161" mass="17783">MDEPGVPETVATYRRLRGLEPSPRAKRRGRRPVVDDEDAPFAPGRDPKGLGDVVDALTRDAGWTGALAREDIILQWREVAGAETAQHTRPLSLDDGRLTVECDSTAWAKQLTLMRAQIVSEITRRFPDAGVDAVRFIGPDVPSWKWGPRTVPGRGPRDTYG</sequence>
<reference evidence="3 4" key="1">
    <citation type="submission" date="2015-02" db="EMBL/GenBank/DDBJ databases">
        <title>Draft genome sequences of ten Microbacterium spp. with emphasis on heavy metal contaminated environments.</title>
        <authorList>
            <person name="Corretto E."/>
        </authorList>
    </citation>
    <scope>NUCLEOTIDE SEQUENCE [LARGE SCALE GENOMIC DNA]</scope>
    <source>
        <strain evidence="3 4">DSM 18659</strain>
    </source>
</reference>
<dbReference type="PANTHER" id="PTHR36456:SF1">
    <property type="entry name" value="UPF0232 PROTEIN SCO3875"/>
    <property type="match status" value="1"/>
</dbReference>
<dbReference type="RefSeq" id="WP_045247910.1">
    <property type="nucleotide sequence ID" value="NZ_JBOFAV010000012.1"/>
</dbReference>